<evidence type="ECO:0000256" key="1">
    <source>
        <dbReference type="SAM" id="Phobius"/>
    </source>
</evidence>
<sequence length="135" mass="15047">MPQRLAPTVNLYPNGRLNLPSMKAHQLLLMLVAELSRLNLAATIASFVIIVARVNNVNRVSRETIIAIIEIIHRVITTIKILATATETATVVVAHQVAFAIHVMTAHKVQTVMSRTRCKNLTNQSIMTRLKFRVT</sequence>
<feature type="transmembrane region" description="Helical" evidence="1">
    <location>
        <begin position="27"/>
        <end position="52"/>
    </location>
</feature>
<dbReference type="EMBL" id="CAEZZK010000207">
    <property type="protein sequence ID" value="CAB4765802.1"/>
    <property type="molecule type" value="Genomic_DNA"/>
</dbReference>
<accession>A0A6J6V0Z0</accession>
<keyword evidence="1" id="KW-0472">Membrane</keyword>
<name>A0A6J6V0Z0_9ZZZZ</name>
<evidence type="ECO:0000313" key="2">
    <source>
        <dbReference type="EMBL" id="CAB4765802.1"/>
    </source>
</evidence>
<gene>
    <name evidence="2" type="ORF">UFOPK2855_00998</name>
</gene>
<protein>
    <submittedName>
        <fullName evidence="2">Unannotated protein</fullName>
    </submittedName>
</protein>
<dbReference type="AlphaFoldDB" id="A0A6J6V0Z0"/>
<organism evidence="2">
    <name type="scientific">freshwater metagenome</name>
    <dbReference type="NCBI Taxonomy" id="449393"/>
    <lineage>
        <taxon>unclassified sequences</taxon>
        <taxon>metagenomes</taxon>
        <taxon>ecological metagenomes</taxon>
    </lineage>
</organism>
<keyword evidence="1" id="KW-1133">Transmembrane helix</keyword>
<keyword evidence="1" id="KW-0812">Transmembrane</keyword>
<proteinExistence type="predicted"/>
<reference evidence="2" key="1">
    <citation type="submission" date="2020-05" db="EMBL/GenBank/DDBJ databases">
        <authorList>
            <person name="Chiriac C."/>
            <person name="Salcher M."/>
            <person name="Ghai R."/>
            <person name="Kavagutti S V."/>
        </authorList>
    </citation>
    <scope>NUCLEOTIDE SEQUENCE</scope>
</reference>